<dbReference type="RefSeq" id="WP_166512715.1">
    <property type="nucleotide sequence ID" value="NZ_VNHM01000021.1"/>
</dbReference>
<dbReference type="GO" id="GO:0030145">
    <property type="term" value="F:manganese ion binding"/>
    <property type="evidence" value="ECO:0007669"/>
    <property type="project" value="InterPro"/>
</dbReference>
<comment type="caution">
    <text evidence="6">The sequence shown here is derived from an EMBL/GenBank/DDBJ whole genome shotgun (WGS) entry which is preliminary data.</text>
</comment>
<organism evidence="6 7">
    <name type="scientific">Desulfallas thermosapovorans DSM 6562</name>
    <dbReference type="NCBI Taxonomy" id="1121431"/>
    <lineage>
        <taxon>Bacteria</taxon>
        <taxon>Bacillati</taxon>
        <taxon>Bacillota</taxon>
        <taxon>Clostridia</taxon>
        <taxon>Eubacteriales</taxon>
        <taxon>Desulfallaceae</taxon>
        <taxon>Desulfallas</taxon>
    </lineage>
</organism>
<gene>
    <name evidence="6" type="ORF">LX24_02783</name>
</gene>
<evidence type="ECO:0000256" key="3">
    <source>
        <dbReference type="ARBA" id="ARBA00022801"/>
    </source>
</evidence>
<comment type="similarity">
    <text evidence="1">Belongs to the metallo-dependent hydrolases superfamily. CpsB/CapC family.</text>
</comment>
<comment type="catalytic activity">
    <reaction evidence="5">
        <text>O-phospho-L-tyrosyl-[protein] + H2O = L-tyrosyl-[protein] + phosphate</text>
        <dbReference type="Rhea" id="RHEA:10684"/>
        <dbReference type="Rhea" id="RHEA-COMP:10136"/>
        <dbReference type="Rhea" id="RHEA-COMP:20101"/>
        <dbReference type="ChEBI" id="CHEBI:15377"/>
        <dbReference type="ChEBI" id="CHEBI:43474"/>
        <dbReference type="ChEBI" id="CHEBI:46858"/>
        <dbReference type="ChEBI" id="CHEBI:61978"/>
        <dbReference type="EC" id="3.1.3.48"/>
    </reaction>
</comment>
<name>A0A5S4ZMU8_9FIRM</name>
<keyword evidence="7" id="KW-1185">Reference proteome</keyword>
<keyword evidence="3" id="KW-0378">Hydrolase</keyword>
<dbReference type="InterPro" id="IPR016195">
    <property type="entry name" value="Pol/histidinol_Pase-like"/>
</dbReference>
<dbReference type="Pfam" id="PF19567">
    <property type="entry name" value="CpsB_CapC"/>
    <property type="match status" value="1"/>
</dbReference>
<dbReference type="EMBL" id="VNHM01000021">
    <property type="protein sequence ID" value="TYO93254.1"/>
    <property type="molecule type" value="Genomic_DNA"/>
</dbReference>
<dbReference type="Gene3D" id="3.20.20.140">
    <property type="entry name" value="Metal-dependent hydrolases"/>
    <property type="match status" value="1"/>
</dbReference>
<dbReference type="EC" id="3.1.3.48" evidence="2"/>
<evidence type="ECO:0000256" key="1">
    <source>
        <dbReference type="ARBA" id="ARBA00005750"/>
    </source>
</evidence>
<accession>A0A5S4ZMU8</accession>
<evidence type="ECO:0000256" key="5">
    <source>
        <dbReference type="ARBA" id="ARBA00051722"/>
    </source>
</evidence>
<dbReference type="PANTHER" id="PTHR39181:SF1">
    <property type="entry name" value="TYROSINE-PROTEIN PHOSPHATASE YWQE"/>
    <property type="match status" value="1"/>
</dbReference>
<evidence type="ECO:0000256" key="2">
    <source>
        <dbReference type="ARBA" id="ARBA00013064"/>
    </source>
</evidence>
<keyword evidence="4" id="KW-0904">Protein phosphatase</keyword>
<sequence length="267" mass="29302">MIDLHIHILPGLDDGSRDTEESLEMARCAVAGGIKAVVATPHVMTGVYNNTREKILAAVQELRGVLQTHNIPLAVYPGAEYMLEPEIPRWLKEGRALTLYDGGKYLLVEFPAGEIPVYANQTLFEIALQGVTPVIAHPERNRRFIEDPDLLLSFIDRGALCQCTAGSLTGLFGSRVRQVAIDYLLDGCYHFIGSDAHGTGGRSPDLAKACRVAEGYSAGLGELLTMDNPERLLQGHAPARPPVLEKEVNKSKLGFLGRLWRKKFTSR</sequence>
<dbReference type="SUPFAM" id="SSF89550">
    <property type="entry name" value="PHP domain-like"/>
    <property type="match status" value="1"/>
</dbReference>
<dbReference type="PANTHER" id="PTHR39181">
    <property type="entry name" value="TYROSINE-PROTEIN PHOSPHATASE YWQE"/>
    <property type="match status" value="1"/>
</dbReference>
<reference evidence="6 7" key="1">
    <citation type="submission" date="2019-07" db="EMBL/GenBank/DDBJ databases">
        <title>Genomic Encyclopedia of Type Strains, Phase I: the one thousand microbial genomes (KMG-I) project.</title>
        <authorList>
            <person name="Kyrpides N."/>
        </authorList>
    </citation>
    <scope>NUCLEOTIDE SEQUENCE [LARGE SCALE GENOMIC DNA]</scope>
    <source>
        <strain evidence="6 7">DSM 6562</strain>
    </source>
</reference>
<evidence type="ECO:0000256" key="4">
    <source>
        <dbReference type="ARBA" id="ARBA00022912"/>
    </source>
</evidence>
<dbReference type="PIRSF" id="PIRSF016557">
    <property type="entry name" value="Caps_synth_CpsB"/>
    <property type="match status" value="1"/>
</dbReference>
<dbReference type="GO" id="GO:0004725">
    <property type="term" value="F:protein tyrosine phosphatase activity"/>
    <property type="evidence" value="ECO:0007669"/>
    <property type="project" value="UniProtKB-EC"/>
</dbReference>
<protein>
    <recommendedName>
        <fullName evidence="2">protein-tyrosine-phosphatase</fullName>
        <ecNumber evidence="2">3.1.3.48</ecNumber>
    </recommendedName>
</protein>
<evidence type="ECO:0000313" key="6">
    <source>
        <dbReference type="EMBL" id="TYO93254.1"/>
    </source>
</evidence>
<proteinExistence type="inferred from homology"/>
<evidence type="ECO:0000313" key="7">
    <source>
        <dbReference type="Proteomes" id="UP000323166"/>
    </source>
</evidence>
<dbReference type="AlphaFoldDB" id="A0A5S4ZMU8"/>
<dbReference type="InterPro" id="IPR016667">
    <property type="entry name" value="Caps_polysacc_synth_CpsB/CapC"/>
</dbReference>
<dbReference type="Proteomes" id="UP000323166">
    <property type="component" value="Unassembled WGS sequence"/>
</dbReference>